<dbReference type="AlphaFoldDB" id="A0A2T4BUM3"/>
<feature type="chain" id="PRO_5015413843" description="Secreted protein" evidence="1">
    <location>
        <begin position="23"/>
        <end position="86"/>
    </location>
</feature>
<keyword evidence="3" id="KW-1185">Reference proteome</keyword>
<dbReference type="Proteomes" id="UP000240760">
    <property type="component" value="Unassembled WGS sequence"/>
</dbReference>
<evidence type="ECO:0000313" key="3">
    <source>
        <dbReference type="Proteomes" id="UP000240760"/>
    </source>
</evidence>
<gene>
    <name evidence="2" type="ORF">M440DRAFT_138694</name>
</gene>
<accession>A0A2T4BUM3</accession>
<keyword evidence="1" id="KW-0732">Signal</keyword>
<organism evidence="2 3">
    <name type="scientific">Trichoderma longibrachiatum ATCC 18648</name>
    <dbReference type="NCBI Taxonomy" id="983965"/>
    <lineage>
        <taxon>Eukaryota</taxon>
        <taxon>Fungi</taxon>
        <taxon>Dikarya</taxon>
        <taxon>Ascomycota</taxon>
        <taxon>Pezizomycotina</taxon>
        <taxon>Sordariomycetes</taxon>
        <taxon>Hypocreomycetidae</taxon>
        <taxon>Hypocreales</taxon>
        <taxon>Hypocreaceae</taxon>
        <taxon>Trichoderma</taxon>
    </lineage>
</organism>
<reference evidence="2 3" key="1">
    <citation type="submission" date="2016-07" db="EMBL/GenBank/DDBJ databases">
        <title>Multiple horizontal gene transfer events from other fungi enriched the ability of initially mycotrophic Trichoderma (Ascomycota) to feed on dead plant biomass.</title>
        <authorList>
            <consortium name="DOE Joint Genome Institute"/>
            <person name="Aerts A."/>
            <person name="Atanasova L."/>
            <person name="Chenthamara K."/>
            <person name="Zhang J."/>
            <person name="Grujic M."/>
            <person name="Henrissat B."/>
            <person name="Kuo A."/>
            <person name="Salamov A."/>
            <person name="Lipzen A."/>
            <person name="Labutti K."/>
            <person name="Barry K."/>
            <person name="Miao Y."/>
            <person name="Rahimi M.J."/>
            <person name="Shen Q."/>
            <person name="Grigoriev I.V."/>
            <person name="Kubicek C.P."/>
            <person name="Druzhinina I.S."/>
        </authorList>
    </citation>
    <scope>NUCLEOTIDE SEQUENCE [LARGE SCALE GENOMIC DNA]</scope>
    <source>
        <strain evidence="2 3">ATCC 18648</strain>
    </source>
</reference>
<dbReference type="EMBL" id="KZ679139">
    <property type="protein sequence ID" value="PTB72998.1"/>
    <property type="molecule type" value="Genomic_DNA"/>
</dbReference>
<evidence type="ECO:0000313" key="2">
    <source>
        <dbReference type="EMBL" id="PTB72998.1"/>
    </source>
</evidence>
<protein>
    <recommendedName>
        <fullName evidence="4">Secreted protein</fullName>
    </recommendedName>
</protein>
<name>A0A2T4BUM3_TRILO</name>
<proteinExistence type="predicted"/>
<feature type="signal peptide" evidence="1">
    <location>
        <begin position="1"/>
        <end position="22"/>
    </location>
</feature>
<sequence length="86" mass="9623">MLCPSFTQCLFLFCFFLLRDSAYYSTESSLSLEAPGGDFPLQTMAMQPDPGEALTMERGRHGGLASMPPKRRLTLDQYHLRRGACS</sequence>
<evidence type="ECO:0000256" key="1">
    <source>
        <dbReference type="SAM" id="SignalP"/>
    </source>
</evidence>
<evidence type="ECO:0008006" key="4">
    <source>
        <dbReference type="Google" id="ProtNLM"/>
    </source>
</evidence>